<dbReference type="EMBL" id="CP059659">
    <property type="protein sequence ID" value="QRW16649.1"/>
    <property type="molecule type" value="Genomic_DNA"/>
</dbReference>
<keyword evidence="1 3" id="KW-0853">WD repeat</keyword>
<dbReference type="PROSITE" id="PS50837">
    <property type="entry name" value="NACHT"/>
    <property type="match status" value="1"/>
</dbReference>
<dbReference type="PROSITE" id="PS50082">
    <property type="entry name" value="WD_REPEATS_2"/>
    <property type="match status" value="10"/>
</dbReference>
<evidence type="ECO:0000313" key="6">
    <source>
        <dbReference type="EMBL" id="QRW16649.1"/>
    </source>
</evidence>
<dbReference type="SMART" id="SM00320">
    <property type="entry name" value="WD40"/>
    <property type="match status" value="13"/>
</dbReference>
<dbReference type="InterPro" id="IPR007111">
    <property type="entry name" value="NACHT_NTPase"/>
</dbReference>
<feature type="repeat" description="WD" evidence="3">
    <location>
        <begin position="1039"/>
        <end position="1080"/>
    </location>
</feature>
<dbReference type="InterPro" id="IPR036322">
    <property type="entry name" value="WD40_repeat_dom_sf"/>
</dbReference>
<proteinExistence type="predicted"/>
<dbReference type="InterPro" id="IPR015943">
    <property type="entry name" value="WD40/YVTN_repeat-like_dom_sf"/>
</dbReference>
<dbReference type="SUPFAM" id="SSF52540">
    <property type="entry name" value="P-loop containing nucleoside triphosphate hydrolases"/>
    <property type="match status" value="1"/>
</dbReference>
<gene>
    <name evidence="6" type="ORF">RhiXN_04650</name>
</gene>
<dbReference type="InterPro" id="IPR056884">
    <property type="entry name" value="NPHP3-like_N"/>
</dbReference>
<dbReference type="Gene3D" id="2.130.10.10">
    <property type="entry name" value="YVTN repeat-like/Quinoprotein amine dehydrogenase"/>
    <property type="match status" value="5"/>
</dbReference>
<dbReference type="PROSITE" id="PS50294">
    <property type="entry name" value="WD_REPEATS_REGION"/>
    <property type="match status" value="10"/>
</dbReference>
<dbReference type="SUPFAM" id="SSF50978">
    <property type="entry name" value="WD40 repeat-like"/>
    <property type="match status" value="2"/>
</dbReference>
<evidence type="ECO:0000313" key="7">
    <source>
        <dbReference type="Proteomes" id="UP000650533"/>
    </source>
</evidence>
<feature type="repeat" description="WD" evidence="3">
    <location>
        <begin position="1082"/>
        <end position="1123"/>
    </location>
</feature>
<dbReference type="KEGG" id="rsx:RhiXN_04650"/>
<feature type="repeat" description="WD" evidence="3">
    <location>
        <begin position="1125"/>
        <end position="1159"/>
    </location>
</feature>
<name>A0A8H8ST33_9AGAM</name>
<dbReference type="CDD" id="cd00200">
    <property type="entry name" value="WD40"/>
    <property type="match status" value="2"/>
</dbReference>
<evidence type="ECO:0000256" key="3">
    <source>
        <dbReference type="PROSITE-ProRule" id="PRU00221"/>
    </source>
</evidence>
<feature type="repeat" description="WD" evidence="3">
    <location>
        <begin position="1170"/>
        <end position="1211"/>
    </location>
</feature>
<dbReference type="Gene3D" id="3.40.50.300">
    <property type="entry name" value="P-loop containing nucleotide triphosphate hydrolases"/>
    <property type="match status" value="1"/>
</dbReference>
<keyword evidence="2" id="KW-0677">Repeat</keyword>
<dbReference type="PANTHER" id="PTHR19848">
    <property type="entry name" value="WD40 REPEAT PROTEIN"/>
    <property type="match status" value="1"/>
</dbReference>
<evidence type="ECO:0000256" key="2">
    <source>
        <dbReference type="ARBA" id="ARBA00022737"/>
    </source>
</evidence>
<feature type="repeat" description="WD" evidence="3">
    <location>
        <begin position="996"/>
        <end position="1037"/>
    </location>
</feature>
<dbReference type="InterPro" id="IPR019775">
    <property type="entry name" value="WD40_repeat_CS"/>
</dbReference>
<reference evidence="6" key="1">
    <citation type="submission" date="2020-05" db="EMBL/GenBank/DDBJ databases">
        <title>Evolutionary and genomic comparisons of hybrid uninucleate and nonhybrid Rhizoctonia fungi.</title>
        <authorList>
            <person name="Li C."/>
            <person name="Chen X."/>
        </authorList>
    </citation>
    <scope>NUCLEOTIDE SEQUENCE</scope>
    <source>
        <strain evidence="6">AG-1 IA</strain>
    </source>
</reference>
<dbReference type="PANTHER" id="PTHR19848:SF8">
    <property type="entry name" value="F-BOX AND WD REPEAT DOMAIN CONTAINING 7"/>
    <property type="match status" value="1"/>
</dbReference>
<dbReference type="PROSITE" id="PS00678">
    <property type="entry name" value="WD_REPEATS_1"/>
    <property type="match status" value="7"/>
</dbReference>
<feature type="region of interest" description="Disordered" evidence="4">
    <location>
        <begin position="66"/>
        <end position="94"/>
    </location>
</feature>
<accession>A0A8H8ST33</accession>
<dbReference type="RefSeq" id="XP_043176886.1">
    <property type="nucleotide sequence ID" value="XM_043324467.1"/>
</dbReference>
<organism evidence="6 7">
    <name type="scientific">Rhizoctonia solani</name>
    <dbReference type="NCBI Taxonomy" id="456999"/>
    <lineage>
        <taxon>Eukaryota</taxon>
        <taxon>Fungi</taxon>
        <taxon>Dikarya</taxon>
        <taxon>Basidiomycota</taxon>
        <taxon>Agaricomycotina</taxon>
        <taxon>Agaricomycetes</taxon>
        <taxon>Cantharellales</taxon>
        <taxon>Ceratobasidiaceae</taxon>
        <taxon>Rhizoctonia</taxon>
    </lineage>
</organism>
<dbReference type="InterPro" id="IPR020472">
    <property type="entry name" value="WD40_PAC1"/>
</dbReference>
<dbReference type="SUPFAM" id="SSF82171">
    <property type="entry name" value="DPP6 N-terminal domain-like"/>
    <property type="match status" value="1"/>
</dbReference>
<sequence>MLRYLNKSFKIIRSSKPRDTWESMGTTDAFWPERISDTQPQPSVMLFMMNLGDSLSRSKEKWKKRLGIGSEDKSSSPSMAGSYPGPTPPFQRLQSTTLVSDPTEDFSHNIDSDSAAPVSIYLEKPSGAWTATRSLLTILESSTNAFGPLNSAISGLKGCIDIYETALIPEQVACKERKDYEELGAGLKEVLQDLADHMEQPTGLVMTNSVRRIYNDIVEEAKRVTDKQARTTGRRLIDALEGSVGIVECYRRIDGHLRKITLNASMSTLEAVKEQTLELRLNRMSPHTSATYDSAESLDVQRGGCTSGTRKTQIRELIEWANIPDSGRICWMNGMAGTGKTTIAYTVCKELEDTNRLGASFFCSRAISECRQVKHIIPSIAYQLAAFSRPFRCALAKVMEVDRDAHTRALNVQYQKLIVDPLNEVKMSLPTDFIVVIDALDECESLTAVEQILELLLSTAHMLPIRFLISSRPEREITGRMAGRPNEQDQARLVLHNLDSSTVKADIELYMREELKGIPLTDSQWTGIIDRCGVLFIYASTTCRYIKNAYKMKSLNRAVGVVINSDSTPMEKGNEHMIDKLYRTILDIAFGGSEINQEDKQKMKEALETAVCAIEPMSLGVMANLLGLDSTEDVDALLGPLRSVLNVTEKTRLVTTLHASFPDFMLSLGRSGRYHCQANSRNATIAESCLKLIDAAKPRHNICALASSFLLDEQVKDLDQRVTQSISPGLAYACRYWTTHLSLGEHTSSLTGLVGGFFRSRLLLWMEVMNLTKNMRYATYIIQSAERWCTERNVIKHLTELAHDASQFVSVFSNHPLSQSTPHIYISMLPFWPRSRPLSAVYMPRTSGLVQPIGTAIDRRQLALIATWKVSTTNLGSISLSGDGRRLVAPTADSIDVYDTTTGESVLSLVEERTKNVHHVAISLDGSKVAFSSLGGTPYVWDTAKGGVITQLLADGVSGGRSLAFSPDGSHVACGLTSGDVYICALGQVISSHSPLKSHTGWVNSVTFSSDGLHLVSGSDDKTVQVWDVQTGQPVGMTFEGHAAEVWSVCFGATDSHIASGSLDKTIRVWDPQTGETVLGPLTGHSNAVCCVAFSPNGAFIASGSTDKTIRVYETRTGQTVLGPLEGHAGYIYSVIFSPDSTRLFSCSADGTVRIWNVQDIDTPNPLPIASSLSSHIYSIRYSRSGTRVVSGSEDGSVHVWHTATGQLVLGPLRGHEGDVRSVDYSADDRYIASGSYDSTLRIWDGLTGKDMHGPMKGHGDWVNCVRFSPDSTVVVSGSSDRTVRIWDVNTGQQVTQLFEGDLSIRSVGISPDGHRIVCDSDDGKIVVLDRHSGTTVVGPIDAHKDYVRSVEFSLDAMRLVSGSNDKSVGIWDAETGKQLVVCGESGDAHGDYVLSVSFSPNGLYVASGSRDRTVRVWDSQNGKPVHGPLMGHTGDVQSIQFSPDGSHLASCSWDRTIRFWDISSYANRAQGNSMISIDQNNNILSASDVTLPDSWLLDDNGWIVDSHGQRLVWVPPDLRTYLQLLPNSSMIADQGCFRLDMDGWNIGDNWSKCYQP</sequence>
<feature type="repeat" description="WD" evidence="3">
    <location>
        <begin position="1387"/>
        <end position="1428"/>
    </location>
</feature>
<evidence type="ECO:0000259" key="5">
    <source>
        <dbReference type="PROSITE" id="PS50837"/>
    </source>
</evidence>
<evidence type="ECO:0000256" key="1">
    <source>
        <dbReference type="ARBA" id="ARBA00022574"/>
    </source>
</evidence>
<feature type="domain" description="NACHT" evidence="5">
    <location>
        <begin position="328"/>
        <end position="473"/>
    </location>
</feature>
<dbReference type="InterPro" id="IPR027417">
    <property type="entry name" value="P-loop_NTPase"/>
</dbReference>
<dbReference type="Pfam" id="PF00400">
    <property type="entry name" value="WD40"/>
    <property type="match status" value="11"/>
</dbReference>
<evidence type="ECO:0000256" key="4">
    <source>
        <dbReference type="SAM" id="MobiDB-lite"/>
    </source>
</evidence>
<dbReference type="PRINTS" id="PR00320">
    <property type="entry name" value="GPROTEINBRPT"/>
</dbReference>
<feature type="repeat" description="WD" evidence="3">
    <location>
        <begin position="1213"/>
        <end position="1245"/>
    </location>
</feature>
<dbReference type="Proteomes" id="UP000650533">
    <property type="component" value="Chromosome 2"/>
</dbReference>
<dbReference type="GeneID" id="67026930"/>
<dbReference type="InterPro" id="IPR001680">
    <property type="entry name" value="WD40_rpt"/>
</dbReference>
<feature type="repeat" description="WD" evidence="3">
    <location>
        <begin position="1430"/>
        <end position="1471"/>
    </location>
</feature>
<feature type="repeat" description="WD" evidence="3">
    <location>
        <begin position="1341"/>
        <end position="1382"/>
    </location>
</feature>
<feature type="repeat" description="WD" evidence="3">
    <location>
        <begin position="1256"/>
        <end position="1297"/>
    </location>
</feature>
<dbReference type="Pfam" id="PF24883">
    <property type="entry name" value="NPHP3_N"/>
    <property type="match status" value="1"/>
</dbReference>
<protein>
    <submittedName>
        <fullName evidence="6">Peptidase C14</fullName>
    </submittedName>
</protein>